<gene>
    <name evidence="4" type="ORF">I7412_05230</name>
</gene>
<keyword evidence="1" id="KW-0723">Serine/threonine-protein kinase</keyword>
<dbReference type="EMBL" id="JAEACQ010000143">
    <property type="protein sequence ID" value="MBL7626581.1"/>
    <property type="molecule type" value="Genomic_DNA"/>
</dbReference>
<dbReference type="PANTHER" id="PTHR35526:SF3">
    <property type="entry name" value="ANTI-SIGMA-F FACTOR RSBW"/>
    <property type="match status" value="1"/>
</dbReference>
<dbReference type="CDD" id="cd16936">
    <property type="entry name" value="HATPase_RsbW-like"/>
    <property type="match status" value="1"/>
</dbReference>
<keyword evidence="5" id="KW-1185">Reference proteome</keyword>
<comment type="caution">
    <text evidence="4">The sequence shown here is derived from an EMBL/GenBank/DDBJ whole genome shotgun (WGS) entry which is preliminary data.</text>
</comment>
<evidence type="ECO:0000256" key="2">
    <source>
        <dbReference type="SAM" id="MobiDB-lite"/>
    </source>
</evidence>
<dbReference type="Gene3D" id="3.30.565.10">
    <property type="entry name" value="Histidine kinase-like ATPase, C-terminal domain"/>
    <property type="match status" value="1"/>
</dbReference>
<keyword evidence="1" id="KW-0808">Transferase</keyword>
<dbReference type="PANTHER" id="PTHR35526">
    <property type="entry name" value="ANTI-SIGMA-F FACTOR RSBW-RELATED"/>
    <property type="match status" value="1"/>
</dbReference>
<evidence type="ECO:0000256" key="1">
    <source>
        <dbReference type="ARBA" id="ARBA00022527"/>
    </source>
</evidence>
<keyword evidence="4" id="KW-0547">Nucleotide-binding</keyword>
<reference evidence="4" key="1">
    <citation type="submission" date="2020-12" db="EMBL/GenBank/DDBJ databases">
        <title>Genomic characterization of non-nitrogen-fixing Frankia strains.</title>
        <authorList>
            <person name="Carlos-Shanley C."/>
            <person name="Guerra T."/>
            <person name="Hahn D."/>
        </authorList>
    </citation>
    <scope>NUCLEOTIDE SEQUENCE</scope>
    <source>
        <strain evidence="4">CN6</strain>
    </source>
</reference>
<evidence type="ECO:0000313" key="4">
    <source>
        <dbReference type="EMBL" id="MBL7626581.1"/>
    </source>
</evidence>
<proteinExistence type="predicted"/>
<dbReference type="Proteomes" id="UP000604475">
    <property type="component" value="Unassembled WGS sequence"/>
</dbReference>
<organism evidence="4 5">
    <name type="scientific">Frankia nepalensis</name>
    <dbReference type="NCBI Taxonomy" id="1836974"/>
    <lineage>
        <taxon>Bacteria</taxon>
        <taxon>Bacillati</taxon>
        <taxon>Actinomycetota</taxon>
        <taxon>Actinomycetes</taxon>
        <taxon>Frankiales</taxon>
        <taxon>Frankiaceae</taxon>
        <taxon>Frankia</taxon>
    </lineage>
</organism>
<dbReference type="RefSeq" id="WP_203003844.1">
    <property type="nucleotide sequence ID" value="NZ_JADWYU010000027.1"/>
</dbReference>
<dbReference type="InterPro" id="IPR036890">
    <property type="entry name" value="HATPase_C_sf"/>
</dbReference>
<evidence type="ECO:0000259" key="3">
    <source>
        <dbReference type="Pfam" id="PF13581"/>
    </source>
</evidence>
<dbReference type="AlphaFoldDB" id="A0A937UQE0"/>
<accession>A0A937UQE0</accession>
<keyword evidence="4" id="KW-0067">ATP-binding</keyword>
<dbReference type="GO" id="GO:0005524">
    <property type="term" value="F:ATP binding"/>
    <property type="evidence" value="ECO:0007669"/>
    <property type="project" value="UniProtKB-KW"/>
</dbReference>
<dbReference type="Pfam" id="PF13581">
    <property type="entry name" value="HATPase_c_2"/>
    <property type="match status" value="1"/>
</dbReference>
<keyword evidence="1" id="KW-0418">Kinase</keyword>
<protein>
    <submittedName>
        <fullName evidence="4">ATP-binding protein</fullName>
    </submittedName>
</protein>
<feature type="region of interest" description="Disordered" evidence="2">
    <location>
        <begin position="186"/>
        <end position="213"/>
    </location>
</feature>
<evidence type="ECO:0000313" key="5">
    <source>
        <dbReference type="Proteomes" id="UP000604475"/>
    </source>
</evidence>
<dbReference type="GO" id="GO:0004674">
    <property type="term" value="F:protein serine/threonine kinase activity"/>
    <property type="evidence" value="ECO:0007669"/>
    <property type="project" value="UniProtKB-KW"/>
</dbReference>
<dbReference type="InterPro" id="IPR050267">
    <property type="entry name" value="Anti-sigma-factor_SerPK"/>
</dbReference>
<name>A0A937UQE0_9ACTN</name>
<dbReference type="InterPro" id="IPR003594">
    <property type="entry name" value="HATPase_dom"/>
</dbReference>
<feature type="domain" description="Histidine kinase/HSP90-like ATPase" evidence="3">
    <location>
        <begin position="12"/>
        <end position="125"/>
    </location>
</feature>
<dbReference type="SUPFAM" id="SSF55874">
    <property type="entry name" value="ATPase domain of HSP90 chaperone/DNA topoisomerase II/histidine kinase"/>
    <property type="match status" value="1"/>
</dbReference>
<sequence>MKQVVTHVTPVPAAVPLLRAKTVDQLAEWAVTPKAVETAELVVCELATNAVRASRLQDEYIAIRLSATNGTVIIEVWSRNDDAEPRLVHPDEDSETGRGLAIIGALSTRWDAYRAQRGGIVVWAQFPGAILPEPGALADATPLSVRVAHRIPDPDPDLPAVEFNNDPDLLARVADRLRALDPWHDSPATPISATAPVFVASAPNTQKEGRDPS</sequence>